<dbReference type="RefSeq" id="XP_038865816.1">
    <property type="nucleotide sequence ID" value="XM_039009888.1"/>
</dbReference>
<dbReference type="PANTHER" id="PTHR23104:SF15">
    <property type="entry name" value="CELL GROWTH REGULATOR WITH EF HAND DOMAIN PROTEIN 1"/>
    <property type="match status" value="1"/>
</dbReference>
<dbReference type="GeneID" id="120060517"/>
<sequence>MRFSVYSSNGPSGRIWQCASLETGADMLVTGVLFLLLLAHQCVSAPQVPGDRRVESAGAPPPLTLANPFGSGDEERRLLQSYIKANLKEGQGGPDSTWEQEVFFLFSLHDYDRSGDMDGLEMMKLLSEYNSHNAPGEQSAEPVVDMVDFLLQTQDLNMDGLIAPPELLSPPKLQPDSYSQGAPEQGGLVAQEQVEVQVEVKVDEEPKQEKAVQKEERNVEKQPKEEESKPGVVGQEVKTNEHPIQAEETGLHIPEAPAADHEQNRPAPVHQGQPEM</sequence>
<dbReference type="SUPFAM" id="SSF47473">
    <property type="entry name" value="EF-hand"/>
    <property type="match status" value="1"/>
</dbReference>
<evidence type="ECO:0000313" key="6">
    <source>
        <dbReference type="Proteomes" id="UP000808372"/>
    </source>
</evidence>
<dbReference type="Gene3D" id="1.10.238.10">
    <property type="entry name" value="EF-hand"/>
    <property type="match status" value="1"/>
</dbReference>
<dbReference type="InterPro" id="IPR052110">
    <property type="entry name" value="MCFD2-like"/>
</dbReference>
<feature type="compositionally biased region" description="Basic and acidic residues" evidence="5">
    <location>
        <begin position="200"/>
        <end position="229"/>
    </location>
</feature>
<feature type="region of interest" description="Disordered" evidence="5">
    <location>
        <begin position="50"/>
        <end position="72"/>
    </location>
</feature>
<dbReference type="InterPro" id="IPR011992">
    <property type="entry name" value="EF-hand-dom_pair"/>
</dbReference>
<reference evidence="7" key="1">
    <citation type="submission" date="2025-08" db="UniProtKB">
        <authorList>
            <consortium name="RefSeq"/>
        </authorList>
    </citation>
    <scope>IDENTIFICATION</scope>
    <source>
        <tissue evidence="7">White muscle</tissue>
    </source>
</reference>
<protein>
    <submittedName>
        <fullName evidence="7">Cell growth regulator with EF hand domain protein 1-like isoform X1</fullName>
    </submittedName>
</protein>
<keyword evidence="6" id="KW-1185">Reference proteome</keyword>
<evidence type="ECO:0000256" key="1">
    <source>
        <dbReference type="ARBA" id="ARBA00022723"/>
    </source>
</evidence>
<keyword evidence="1" id="KW-0479">Metal-binding</keyword>
<keyword evidence="2" id="KW-0732">Signal</keyword>
<dbReference type="AlphaFoldDB" id="A0A8U1GZD7"/>
<dbReference type="Proteomes" id="UP000808372">
    <property type="component" value="Chromosome 15"/>
</dbReference>
<evidence type="ECO:0000256" key="4">
    <source>
        <dbReference type="ARBA" id="ARBA00022837"/>
    </source>
</evidence>
<keyword evidence="4" id="KW-0106">Calcium</keyword>
<dbReference type="PANTHER" id="PTHR23104">
    <property type="entry name" value="MULTIPLE COAGULATION FACTOR DEFICIENCY PROTEIN 2 NEURAL STEM CELL DERIVED NEURONAL SURVIVAL PROTEIN"/>
    <property type="match status" value="1"/>
</dbReference>
<dbReference type="GO" id="GO:0046872">
    <property type="term" value="F:metal ion binding"/>
    <property type="evidence" value="ECO:0007669"/>
    <property type="project" value="UniProtKB-KW"/>
</dbReference>
<dbReference type="PROSITE" id="PS00018">
    <property type="entry name" value="EF_HAND_1"/>
    <property type="match status" value="1"/>
</dbReference>
<evidence type="ECO:0000256" key="3">
    <source>
        <dbReference type="ARBA" id="ARBA00022737"/>
    </source>
</evidence>
<gene>
    <name evidence="7" type="primary">LOC120060517</name>
</gene>
<name>A0A8U1GZD7_SALNM</name>
<evidence type="ECO:0000256" key="5">
    <source>
        <dbReference type="SAM" id="MobiDB-lite"/>
    </source>
</evidence>
<organism evidence="6 7">
    <name type="scientific">Salvelinus namaycush</name>
    <name type="common">Lake trout</name>
    <name type="synonym">Salmo namaycush</name>
    <dbReference type="NCBI Taxonomy" id="8040"/>
    <lineage>
        <taxon>Eukaryota</taxon>
        <taxon>Metazoa</taxon>
        <taxon>Chordata</taxon>
        <taxon>Craniata</taxon>
        <taxon>Vertebrata</taxon>
        <taxon>Euteleostomi</taxon>
        <taxon>Actinopterygii</taxon>
        <taxon>Neopterygii</taxon>
        <taxon>Teleostei</taxon>
        <taxon>Protacanthopterygii</taxon>
        <taxon>Salmoniformes</taxon>
        <taxon>Salmonidae</taxon>
        <taxon>Salmoninae</taxon>
        <taxon>Salvelinus</taxon>
    </lineage>
</organism>
<keyword evidence="3" id="KW-0677">Repeat</keyword>
<dbReference type="InterPro" id="IPR018247">
    <property type="entry name" value="EF_Hand_1_Ca_BS"/>
</dbReference>
<proteinExistence type="predicted"/>
<accession>A0A8U1GZD7</accession>
<evidence type="ECO:0000256" key="2">
    <source>
        <dbReference type="ARBA" id="ARBA00022729"/>
    </source>
</evidence>
<dbReference type="KEGG" id="snh:120060517"/>
<feature type="region of interest" description="Disordered" evidence="5">
    <location>
        <begin position="200"/>
        <end position="276"/>
    </location>
</feature>
<feature type="region of interest" description="Disordered" evidence="5">
    <location>
        <begin position="162"/>
        <end position="187"/>
    </location>
</feature>
<evidence type="ECO:0000313" key="7">
    <source>
        <dbReference type="RefSeq" id="XP_038865816.1"/>
    </source>
</evidence>